<proteinExistence type="predicted"/>
<dbReference type="CDD" id="cd13891">
    <property type="entry name" value="CuRO_3_CotA_like"/>
    <property type="match status" value="1"/>
</dbReference>
<evidence type="ECO:0000259" key="2">
    <source>
        <dbReference type="Pfam" id="PF07732"/>
    </source>
</evidence>
<dbReference type="PROSITE" id="PS51318">
    <property type="entry name" value="TAT"/>
    <property type="match status" value="1"/>
</dbReference>
<feature type="domain" description="Plastocyanin-like" evidence="2">
    <location>
        <begin position="158"/>
        <end position="232"/>
    </location>
</feature>
<dbReference type="RefSeq" id="WP_111984933.1">
    <property type="nucleotide sequence ID" value="NZ_NFZS01000007.1"/>
</dbReference>
<reference evidence="3 4" key="1">
    <citation type="journal article" date="2018" name="Genet. Mol. Biol.">
        <title>The genome sequence of Dyella jiangningensis FCAV SCS01 from a lignocellulose-decomposing microbial consortium metagenome reveals potential for biotechnological applications.</title>
        <authorList>
            <person name="Desiderato J.G."/>
            <person name="Alvarenga D.O."/>
            <person name="Constancio M.T.L."/>
            <person name="Alves L.M.C."/>
            <person name="Varani A.M."/>
        </authorList>
    </citation>
    <scope>NUCLEOTIDE SEQUENCE [LARGE SCALE GENOMIC DNA]</scope>
    <source>
        <strain evidence="3 4">FCAV SCS01</strain>
    </source>
</reference>
<sequence>MNLARRQFLRGLMDMTGMAAVADMGLMAWSAPASPDDGMARMAMPQLAAPNVPLVNPVTLARFVDPLPIPAVMKPTARRAHPAYPGQSLPYYRMEMRAFRATLHRDLPPTPLWGYGGSFPGPTLQARRDEPLLVEWVNALPEKHFLPVDHNIHGAERNKPEVRTVAHVHGARAPAESDGYPEAWFAPGHSALSHYPNGQDAATLWYHDHAMGITRLNIYAGLLGAYLVRDDAEASLGLPDGDCDLPLILCDRLIAKDGQLYYPVSDDPQAPWVSECEGNAILCNGKLYPYLEVEPRRYRLRLINAANTRHYMLALSNGQPFQQIASDQGLLSAPVPRQRVELYPAERAEVVVDFAGLDGKSVQLRQQSEAIMEFRVHDRGRRDTGALPAKLREVERLSAASAVRDRVLTLGEQDDAGGNPMMMMLGGRHWSAPITEDPRQNSVEIWSLVNLTGDVHPIHLHLVRFQVLERRPFDLFAWNASKTLKYTGPAQLPPAHEMGWKDTVRADPGFVTRIIARFEGEPGRYVWHCHMLEHEDNEMMRPFQLLPA</sequence>
<organism evidence="3 4">
    <name type="scientific">Dyella jiangningensis</name>
    <dbReference type="NCBI Taxonomy" id="1379159"/>
    <lineage>
        <taxon>Bacteria</taxon>
        <taxon>Pseudomonadati</taxon>
        <taxon>Pseudomonadota</taxon>
        <taxon>Gammaproteobacteria</taxon>
        <taxon>Lysobacterales</taxon>
        <taxon>Rhodanobacteraceae</taxon>
        <taxon>Dyella</taxon>
    </lineage>
</organism>
<dbReference type="Proteomes" id="UP000248926">
    <property type="component" value="Unassembled WGS sequence"/>
</dbReference>
<gene>
    <name evidence="3" type="ORF">CA260_20450</name>
</gene>
<dbReference type="AlphaFoldDB" id="A0A328NVI0"/>
<dbReference type="InterPro" id="IPR008972">
    <property type="entry name" value="Cupredoxin"/>
</dbReference>
<name>A0A328NVI0_9GAMM</name>
<dbReference type="SUPFAM" id="SSF49503">
    <property type="entry name" value="Cupredoxins"/>
    <property type="match status" value="3"/>
</dbReference>
<evidence type="ECO:0000313" key="3">
    <source>
        <dbReference type="EMBL" id="RAO74448.1"/>
    </source>
</evidence>
<dbReference type="InterPro" id="IPR045087">
    <property type="entry name" value="Cu-oxidase_fam"/>
</dbReference>
<accession>A0A328NVI0</accession>
<feature type="domain" description="Plastocyanin-like" evidence="1">
    <location>
        <begin position="432"/>
        <end position="544"/>
    </location>
</feature>
<dbReference type="PANTHER" id="PTHR48267">
    <property type="entry name" value="CUPREDOXIN SUPERFAMILY PROTEIN"/>
    <property type="match status" value="1"/>
</dbReference>
<dbReference type="InterPro" id="IPR006311">
    <property type="entry name" value="TAT_signal"/>
</dbReference>
<keyword evidence="4" id="KW-1185">Reference proteome</keyword>
<dbReference type="PANTHER" id="PTHR48267:SF1">
    <property type="entry name" value="BILIRUBIN OXIDASE"/>
    <property type="match status" value="1"/>
</dbReference>
<dbReference type="EMBL" id="NFZS01000007">
    <property type="protein sequence ID" value="RAO74448.1"/>
    <property type="molecule type" value="Genomic_DNA"/>
</dbReference>
<dbReference type="OrthoDB" id="9757546at2"/>
<comment type="caution">
    <text evidence="3">The sequence shown here is derived from an EMBL/GenBank/DDBJ whole genome shotgun (WGS) entry which is preliminary data.</text>
</comment>
<dbReference type="GO" id="GO:0016491">
    <property type="term" value="F:oxidoreductase activity"/>
    <property type="evidence" value="ECO:0007669"/>
    <property type="project" value="InterPro"/>
</dbReference>
<dbReference type="Pfam" id="PF07731">
    <property type="entry name" value="Cu-oxidase_2"/>
    <property type="match status" value="1"/>
</dbReference>
<dbReference type="GO" id="GO:0005507">
    <property type="term" value="F:copper ion binding"/>
    <property type="evidence" value="ECO:0007669"/>
    <property type="project" value="InterPro"/>
</dbReference>
<evidence type="ECO:0000259" key="1">
    <source>
        <dbReference type="Pfam" id="PF07731"/>
    </source>
</evidence>
<dbReference type="CDD" id="cd14448">
    <property type="entry name" value="CuRO_2_BOD_CotA_like"/>
    <property type="match status" value="1"/>
</dbReference>
<dbReference type="CDD" id="cd13844">
    <property type="entry name" value="CuRO_1_BOD_CotA_like"/>
    <property type="match status" value="1"/>
</dbReference>
<dbReference type="InterPro" id="IPR011707">
    <property type="entry name" value="Cu-oxidase-like_N"/>
</dbReference>
<dbReference type="Pfam" id="PF07732">
    <property type="entry name" value="Cu-oxidase_3"/>
    <property type="match status" value="1"/>
</dbReference>
<evidence type="ECO:0000313" key="4">
    <source>
        <dbReference type="Proteomes" id="UP000248926"/>
    </source>
</evidence>
<dbReference type="InterPro" id="IPR011706">
    <property type="entry name" value="Cu-oxidase_C"/>
</dbReference>
<protein>
    <submittedName>
        <fullName evidence="3">Bilirubin oxidase</fullName>
    </submittedName>
</protein>
<dbReference type="Gene3D" id="2.60.40.420">
    <property type="entry name" value="Cupredoxins - blue copper proteins"/>
    <property type="match status" value="3"/>
</dbReference>